<feature type="region of interest" description="Disordered" evidence="1">
    <location>
        <begin position="228"/>
        <end position="249"/>
    </location>
</feature>
<protein>
    <submittedName>
        <fullName evidence="2">Uncharacterized protein</fullName>
    </submittedName>
</protein>
<feature type="compositionally biased region" description="Acidic residues" evidence="1">
    <location>
        <begin position="169"/>
        <end position="210"/>
    </location>
</feature>
<feature type="compositionally biased region" description="Low complexity" evidence="1">
    <location>
        <begin position="74"/>
        <end position="89"/>
    </location>
</feature>
<evidence type="ECO:0000256" key="1">
    <source>
        <dbReference type="SAM" id="MobiDB-lite"/>
    </source>
</evidence>
<dbReference type="Proteomes" id="UP000054279">
    <property type="component" value="Unassembled WGS sequence"/>
</dbReference>
<evidence type="ECO:0000313" key="3">
    <source>
        <dbReference type="Proteomes" id="UP000054279"/>
    </source>
</evidence>
<feature type="compositionally biased region" description="Polar residues" evidence="1">
    <location>
        <begin position="34"/>
        <end position="44"/>
    </location>
</feature>
<keyword evidence="3" id="KW-1185">Reference proteome</keyword>
<accession>A0A0C9W484</accession>
<proteinExistence type="predicted"/>
<feature type="compositionally biased region" description="Low complexity" evidence="1">
    <location>
        <begin position="53"/>
        <end position="67"/>
    </location>
</feature>
<evidence type="ECO:0000313" key="2">
    <source>
        <dbReference type="EMBL" id="KIJ46146.1"/>
    </source>
</evidence>
<dbReference type="AlphaFoldDB" id="A0A0C9W484"/>
<organism evidence="2 3">
    <name type="scientific">Sphaerobolus stellatus (strain SS14)</name>
    <dbReference type="NCBI Taxonomy" id="990650"/>
    <lineage>
        <taxon>Eukaryota</taxon>
        <taxon>Fungi</taxon>
        <taxon>Dikarya</taxon>
        <taxon>Basidiomycota</taxon>
        <taxon>Agaricomycotina</taxon>
        <taxon>Agaricomycetes</taxon>
        <taxon>Phallomycetidae</taxon>
        <taxon>Geastrales</taxon>
        <taxon>Sphaerobolaceae</taxon>
        <taxon>Sphaerobolus</taxon>
    </lineage>
</organism>
<name>A0A0C9W484_SPHS4</name>
<feature type="region of interest" description="Disordered" evidence="1">
    <location>
        <begin position="1"/>
        <end position="210"/>
    </location>
</feature>
<dbReference type="EMBL" id="KN837108">
    <property type="protein sequence ID" value="KIJ46146.1"/>
    <property type="molecule type" value="Genomic_DNA"/>
</dbReference>
<dbReference type="HOGENOM" id="CLU_1099092_0_0_1"/>
<gene>
    <name evidence="2" type="ORF">M422DRAFT_250180</name>
</gene>
<feature type="compositionally biased region" description="Acidic residues" evidence="1">
    <location>
        <begin position="152"/>
        <end position="162"/>
    </location>
</feature>
<feature type="compositionally biased region" description="Polar residues" evidence="1">
    <location>
        <begin position="239"/>
        <end position="249"/>
    </location>
</feature>
<feature type="compositionally biased region" description="Polar residues" evidence="1">
    <location>
        <begin position="138"/>
        <end position="147"/>
    </location>
</feature>
<reference evidence="2 3" key="1">
    <citation type="submission" date="2014-06" db="EMBL/GenBank/DDBJ databases">
        <title>Evolutionary Origins and Diversification of the Mycorrhizal Mutualists.</title>
        <authorList>
            <consortium name="DOE Joint Genome Institute"/>
            <consortium name="Mycorrhizal Genomics Consortium"/>
            <person name="Kohler A."/>
            <person name="Kuo A."/>
            <person name="Nagy L.G."/>
            <person name="Floudas D."/>
            <person name="Copeland A."/>
            <person name="Barry K.W."/>
            <person name="Cichocki N."/>
            <person name="Veneault-Fourrey C."/>
            <person name="LaButti K."/>
            <person name="Lindquist E.A."/>
            <person name="Lipzen A."/>
            <person name="Lundell T."/>
            <person name="Morin E."/>
            <person name="Murat C."/>
            <person name="Riley R."/>
            <person name="Ohm R."/>
            <person name="Sun H."/>
            <person name="Tunlid A."/>
            <person name="Henrissat B."/>
            <person name="Grigoriev I.V."/>
            <person name="Hibbett D.S."/>
            <person name="Martin F."/>
        </authorList>
    </citation>
    <scope>NUCLEOTIDE SEQUENCE [LARGE SCALE GENOMIC DNA]</scope>
    <source>
        <strain evidence="2 3">SS14</strain>
    </source>
</reference>
<sequence length="303" mass="32934">MAPPGLARRTRSKTQAEAAITSAKDNAPLLAKATRSSSTTSMHQPRTKEAVKTSKSTAKSTPKSAAKPAMLTSKPAAKPLPKLKQTPPQRSTIPPTSMHPPAATRDLRPVKPSASTRNSSRTRSKAVVVADNDFNEIDNMQPSTQDGLTADSDLDEVEDQDEPSGLVESDQDDNYVLEEEPPLEQEDEGAAEEEEQVEEEEPGAAENGMDIDDMANVQLLEQQLAAAKERMNNKRKRNVNTPTPTTSRATMGGVIQAEHDVLDAHLKKKQKTLKTGLPSIDSIRAIRERQAAYGGYTRHVLIL</sequence>